<dbReference type="PROSITE" id="PS01183">
    <property type="entry name" value="UBIE_1"/>
    <property type="match status" value="1"/>
</dbReference>
<sequence length="263" mass="29039">MLAAMSGAREDKTDFGFRAVPVGEKTRLVRGVFDSVARRYDAMNDVMSAGVHRLWKAALLDRLAPQPGETLLDAAGGTGDVAIGFLKRADAAPRAEARPPARAVICDINLEMLKAGAARREAARFGARLRRVCGDAERLPFPDRSVDAYAIAFGIRNVTDMDAALREAFRVLKIGGRFACLEFSRPITEGLQRVYDAYSFNVIPRLGEIIAGDRESYQYLVESIRRFPTQDQFAERIARAGFSRVSYENLTGGVAAIHRAWRI</sequence>
<dbReference type="CDD" id="cd02440">
    <property type="entry name" value="AdoMet_MTases"/>
    <property type="match status" value="1"/>
</dbReference>
<comment type="function">
    <text evidence="6">Methyltransferase required for the conversion of demethylmenaquinol (DMKH2) to menaquinol (MKH2) and the conversion of 2-polyprenyl-6-methoxy-1,4-benzoquinol (DDMQH2) to 2-polyprenyl-3-methyl-6-methoxy-1,4-benzoquinol (DMQH2).</text>
</comment>
<comment type="pathway">
    <text evidence="6">Quinol/quinone metabolism; menaquinone biosynthesis; menaquinol from 1,4-dihydroxy-2-naphthoate: step 2/2.</text>
</comment>
<evidence type="ECO:0000256" key="6">
    <source>
        <dbReference type="HAMAP-Rule" id="MF_01813"/>
    </source>
</evidence>
<keyword evidence="3 6" id="KW-0808">Transferase</keyword>
<dbReference type="EC" id="2.1.1.201" evidence="6"/>
<dbReference type="PROSITE" id="PS51608">
    <property type="entry name" value="SAM_MT_UBIE"/>
    <property type="match status" value="1"/>
</dbReference>
<dbReference type="EC" id="2.1.1.163" evidence="6"/>
<dbReference type="NCBIfam" id="TIGR01934">
    <property type="entry name" value="MenG_MenH_UbiE"/>
    <property type="match status" value="1"/>
</dbReference>
<dbReference type="InterPro" id="IPR029063">
    <property type="entry name" value="SAM-dependent_MTases_sf"/>
</dbReference>
<evidence type="ECO:0000256" key="4">
    <source>
        <dbReference type="ARBA" id="ARBA00022688"/>
    </source>
</evidence>
<dbReference type="Proteomes" id="UP000198346">
    <property type="component" value="Unassembled WGS sequence"/>
</dbReference>
<dbReference type="InterPro" id="IPR004033">
    <property type="entry name" value="UbiE/COQ5_MeTrFase"/>
</dbReference>
<evidence type="ECO:0000313" key="8">
    <source>
        <dbReference type="Proteomes" id="UP000198346"/>
    </source>
</evidence>
<keyword evidence="5 6" id="KW-0949">S-adenosyl-L-methionine</keyword>
<comment type="catalytic activity">
    <reaction evidence="6">
        <text>a 2-demethylmenaquinol + S-adenosyl-L-methionine = a menaquinol + S-adenosyl-L-homocysteine + H(+)</text>
        <dbReference type="Rhea" id="RHEA:42640"/>
        <dbReference type="Rhea" id="RHEA-COMP:9539"/>
        <dbReference type="Rhea" id="RHEA-COMP:9563"/>
        <dbReference type="ChEBI" id="CHEBI:15378"/>
        <dbReference type="ChEBI" id="CHEBI:18151"/>
        <dbReference type="ChEBI" id="CHEBI:55437"/>
        <dbReference type="ChEBI" id="CHEBI:57856"/>
        <dbReference type="ChEBI" id="CHEBI:59789"/>
        <dbReference type="EC" id="2.1.1.163"/>
    </reaction>
</comment>
<evidence type="ECO:0000256" key="1">
    <source>
        <dbReference type="ARBA" id="ARBA00022428"/>
    </source>
</evidence>
<dbReference type="GO" id="GO:0009060">
    <property type="term" value="P:aerobic respiration"/>
    <property type="evidence" value="ECO:0007669"/>
    <property type="project" value="UniProtKB-UniRule"/>
</dbReference>
<feature type="binding site" evidence="6">
    <location>
        <begin position="135"/>
        <end position="136"/>
    </location>
    <ligand>
        <name>S-adenosyl-L-methionine</name>
        <dbReference type="ChEBI" id="CHEBI:59789"/>
    </ligand>
</feature>
<organism evidence="7 8">
    <name type="scientific">Amphiplicatus metriothermophilus</name>
    <dbReference type="NCBI Taxonomy" id="1519374"/>
    <lineage>
        <taxon>Bacteria</taxon>
        <taxon>Pseudomonadati</taxon>
        <taxon>Pseudomonadota</taxon>
        <taxon>Alphaproteobacteria</taxon>
        <taxon>Parvularculales</taxon>
        <taxon>Parvularculaceae</taxon>
        <taxon>Amphiplicatus</taxon>
    </lineage>
</organism>
<keyword evidence="4 6" id="KW-0831">Ubiquinone biosynthesis</keyword>
<feature type="binding site" evidence="6">
    <location>
        <position position="107"/>
    </location>
    <ligand>
        <name>S-adenosyl-L-methionine</name>
        <dbReference type="ChEBI" id="CHEBI:59789"/>
    </ligand>
</feature>
<keyword evidence="2 6" id="KW-0489">Methyltransferase</keyword>
<gene>
    <name evidence="6" type="primary">ubiE</name>
    <name evidence="7" type="ORF">SAMN06297382_0651</name>
</gene>
<dbReference type="HAMAP" id="MF_01813">
    <property type="entry name" value="MenG_UbiE_methyltr"/>
    <property type="match status" value="1"/>
</dbReference>
<dbReference type="Gene3D" id="3.40.50.150">
    <property type="entry name" value="Vaccinia Virus protein VP39"/>
    <property type="match status" value="1"/>
</dbReference>
<dbReference type="SUPFAM" id="SSF53335">
    <property type="entry name" value="S-adenosyl-L-methionine-dependent methyltransferases"/>
    <property type="match status" value="1"/>
</dbReference>
<dbReference type="GO" id="GO:0009234">
    <property type="term" value="P:menaquinone biosynthetic process"/>
    <property type="evidence" value="ECO:0007669"/>
    <property type="project" value="UniProtKB-UniRule"/>
</dbReference>
<dbReference type="EMBL" id="FZQA01000001">
    <property type="protein sequence ID" value="SNT68155.1"/>
    <property type="molecule type" value="Genomic_DNA"/>
</dbReference>
<dbReference type="InterPro" id="IPR023576">
    <property type="entry name" value="UbiE/COQ5_MeTrFase_CS"/>
</dbReference>
<comment type="pathway">
    <text evidence="6">Cofactor biosynthesis; ubiquinone biosynthesis.</text>
</comment>
<evidence type="ECO:0000313" key="7">
    <source>
        <dbReference type="EMBL" id="SNT68155.1"/>
    </source>
</evidence>
<dbReference type="PANTHER" id="PTHR43591:SF24">
    <property type="entry name" value="2-METHOXY-6-POLYPRENYL-1,4-BENZOQUINOL METHYLASE, MITOCHONDRIAL"/>
    <property type="match status" value="1"/>
</dbReference>
<dbReference type="UniPathway" id="UPA00232"/>
<comment type="caution">
    <text evidence="6">Lacks conserved residue(s) required for the propagation of feature annotation.</text>
</comment>
<evidence type="ECO:0000256" key="5">
    <source>
        <dbReference type="ARBA" id="ARBA00022691"/>
    </source>
</evidence>
<keyword evidence="1 6" id="KW-0474">Menaquinone biosynthesis</keyword>
<proteinExistence type="inferred from homology"/>
<dbReference type="Pfam" id="PF01209">
    <property type="entry name" value="Ubie_methyltran"/>
    <property type="match status" value="1"/>
</dbReference>
<dbReference type="GO" id="GO:0008425">
    <property type="term" value="F:2-methoxy-6-polyprenyl-1,4-benzoquinol methyltransferase activity"/>
    <property type="evidence" value="ECO:0007669"/>
    <property type="project" value="UniProtKB-UniRule"/>
</dbReference>
<feature type="binding site" evidence="6">
    <location>
        <position position="78"/>
    </location>
    <ligand>
        <name>S-adenosyl-L-methionine</name>
        <dbReference type="ChEBI" id="CHEBI:59789"/>
    </ligand>
</feature>
<dbReference type="AlphaFoldDB" id="A0A239PKP8"/>
<comment type="catalytic activity">
    <reaction evidence="6">
        <text>a 2-methoxy-6-(all-trans-polyprenyl)benzene-1,4-diol + S-adenosyl-L-methionine = a 5-methoxy-2-methyl-3-(all-trans-polyprenyl)benzene-1,4-diol + S-adenosyl-L-homocysteine + H(+)</text>
        <dbReference type="Rhea" id="RHEA:28286"/>
        <dbReference type="Rhea" id="RHEA-COMP:10858"/>
        <dbReference type="Rhea" id="RHEA-COMP:10859"/>
        <dbReference type="ChEBI" id="CHEBI:15378"/>
        <dbReference type="ChEBI" id="CHEBI:57856"/>
        <dbReference type="ChEBI" id="CHEBI:59789"/>
        <dbReference type="ChEBI" id="CHEBI:84166"/>
        <dbReference type="ChEBI" id="CHEBI:84167"/>
        <dbReference type="EC" id="2.1.1.201"/>
    </reaction>
</comment>
<comment type="similarity">
    <text evidence="6">Belongs to the class I-like SAM-binding methyltransferase superfamily. MenG/UbiE family.</text>
</comment>
<protein>
    <recommendedName>
        <fullName evidence="6">Ubiquinone/menaquinone biosynthesis C-methyltransferase UbiE</fullName>
        <ecNumber evidence="6">2.1.1.163</ecNumber>
        <ecNumber evidence="6">2.1.1.201</ecNumber>
    </recommendedName>
    <alternativeName>
        <fullName evidence="6">2-methoxy-6-polyprenyl-1,4-benzoquinol methylase</fullName>
    </alternativeName>
    <alternativeName>
        <fullName evidence="6">Demethylmenaquinone methyltransferase</fullName>
    </alternativeName>
</protein>
<dbReference type="UniPathway" id="UPA00079">
    <property type="reaction ID" value="UER00169"/>
</dbReference>
<evidence type="ECO:0000256" key="3">
    <source>
        <dbReference type="ARBA" id="ARBA00022679"/>
    </source>
</evidence>
<reference evidence="7 8" key="1">
    <citation type="submission" date="2017-07" db="EMBL/GenBank/DDBJ databases">
        <authorList>
            <person name="Sun Z.S."/>
            <person name="Albrecht U."/>
            <person name="Echele G."/>
            <person name="Lee C.C."/>
        </authorList>
    </citation>
    <scope>NUCLEOTIDE SEQUENCE [LARGE SCALE GENOMIC DNA]</scope>
    <source>
        <strain evidence="7 8">CGMCC 1.12710</strain>
    </source>
</reference>
<name>A0A239PKP8_9PROT</name>
<evidence type="ECO:0000256" key="2">
    <source>
        <dbReference type="ARBA" id="ARBA00022603"/>
    </source>
</evidence>
<keyword evidence="8" id="KW-1185">Reference proteome</keyword>
<accession>A0A239PKP8</accession>
<dbReference type="GO" id="GO:0032259">
    <property type="term" value="P:methylation"/>
    <property type="evidence" value="ECO:0007669"/>
    <property type="project" value="UniProtKB-KW"/>
</dbReference>
<dbReference type="GO" id="GO:0043770">
    <property type="term" value="F:demethylmenaquinone methyltransferase activity"/>
    <property type="evidence" value="ECO:0007669"/>
    <property type="project" value="UniProtKB-UniRule"/>
</dbReference>
<dbReference type="PANTHER" id="PTHR43591">
    <property type="entry name" value="METHYLTRANSFERASE"/>
    <property type="match status" value="1"/>
</dbReference>